<evidence type="ECO:0008006" key="4">
    <source>
        <dbReference type="Google" id="ProtNLM"/>
    </source>
</evidence>
<dbReference type="Proteomes" id="UP000630615">
    <property type="component" value="Unassembled WGS sequence"/>
</dbReference>
<keyword evidence="1" id="KW-0472">Membrane</keyword>
<reference evidence="3" key="1">
    <citation type="journal article" date="2019" name="Int. J. Syst. Evol. Microbiol.">
        <title>The Global Catalogue of Microorganisms (GCM) 10K type strain sequencing project: providing services to taxonomists for standard genome sequencing and annotation.</title>
        <authorList>
            <consortium name="The Broad Institute Genomics Platform"/>
            <consortium name="The Broad Institute Genome Sequencing Center for Infectious Disease"/>
            <person name="Wu L."/>
            <person name="Ma J."/>
        </authorList>
    </citation>
    <scope>NUCLEOTIDE SEQUENCE [LARGE SCALE GENOMIC DNA]</scope>
    <source>
        <strain evidence="3">CGMCC 1.15942</strain>
    </source>
</reference>
<protein>
    <recommendedName>
        <fullName evidence="4">PrgI family protein</fullName>
    </recommendedName>
</protein>
<feature type="transmembrane region" description="Helical" evidence="1">
    <location>
        <begin position="44"/>
        <end position="61"/>
    </location>
</feature>
<keyword evidence="1" id="KW-0812">Transmembrane</keyword>
<dbReference type="Pfam" id="PF17332">
    <property type="entry name" value="DUF5592"/>
    <property type="match status" value="1"/>
</dbReference>
<feature type="transmembrane region" description="Helical" evidence="1">
    <location>
        <begin position="12"/>
        <end position="32"/>
    </location>
</feature>
<dbReference type="InterPro" id="IPR020275">
    <property type="entry name" value="DUF5592"/>
</dbReference>
<keyword evidence="3" id="KW-1185">Reference proteome</keyword>
<evidence type="ECO:0000313" key="2">
    <source>
        <dbReference type="EMBL" id="GGD01815.1"/>
    </source>
</evidence>
<organism evidence="2 3">
    <name type="scientific">Enterococcus wangshanyuanii</name>
    <dbReference type="NCBI Taxonomy" id="2005703"/>
    <lineage>
        <taxon>Bacteria</taxon>
        <taxon>Bacillati</taxon>
        <taxon>Bacillota</taxon>
        <taxon>Bacilli</taxon>
        <taxon>Lactobacillales</taxon>
        <taxon>Enterococcaceae</taxon>
        <taxon>Enterococcus</taxon>
    </lineage>
</organism>
<keyword evidence="1" id="KW-1133">Transmembrane helix</keyword>
<gene>
    <name evidence="2" type="ORF">GCM10011573_34170</name>
</gene>
<dbReference type="EMBL" id="BMKI01000012">
    <property type="protein sequence ID" value="GGD01815.1"/>
    <property type="molecule type" value="Genomic_DNA"/>
</dbReference>
<comment type="caution">
    <text evidence="2">The sequence shown here is derived from an EMBL/GenBank/DDBJ whole genome shotgun (WGS) entry which is preliminary data.</text>
</comment>
<evidence type="ECO:0000256" key="1">
    <source>
        <dbReference type="SAM" id="Phobius"/>
    </source>
</evidence>
<sequence length="119" mass="14176">MFDIQKEITTPVKFWGKLLFVDGIGALVAVTYSLDLSQRAYQPFRIPSVIFLLAMYLFWVFPSKGNKGKRHYHRLVYVLFRNRQTYLSEPYISYEQEEMYDESIETEEELELYDVSEVP</sequence>
<name>A0ABQ1PRR2_9ENTE</name>
<proteinExistence type="predicted"/>
<accession>A0ABQ1PRR2</accession>
<evidence type="ECO:0000313" key="3">
    <source>
        <dbReference type="Proteomes" id="UP000630615"/>
    </source>
</evidence>